<dbReference type="InterPro" id="IPR002181">
    <property type="entry name" value="Fibrinogen_a/b/g_C_dom"/>
</dbReference>
<dbReference type="InterPro" id="IPR036056">
    <property type="entry name" value="Fibrinogen-like_C"/>
</dbReference>
<dbReference type="AlphaFoldDB" id="A0AAN8J7L4"/>
<dbReference type="PANTHER" id="PTHR19143:SF394">
    <property type="entry name" value="ANGIOPOIETIN-RELATED PROTEIN 3-LIKE"/>
    <property type="match status" value="1"/>
</dbReference>
<dbReference type="InterPro" id="IPR000742">
    <property type="entry name" value="EGF"/>
</dbReference>
<evidence type="ECO:0000259" key="2">
    <source>
        <dbReference type="PROSITE" id="PS50948"/>
    </source>
</evidence>
<evidence type="ECO:0008006" key="6">
    <source>
        <dbReference type="Google" id="ProtNLM"/>
    </source>
</evidence>
<sequence>MDVLRLVIVLGFTKTSLADYKYKSPKLCEHQLTVPTATAYKSLTVDWLLDCVRQCSHDSSCLSATFDGSQTCYMFPANDRNCSVPLQLGGSYFLKESITCLNNGTLNTTTHTCKCYNGYIGDKCQRIMMDCTEGFYSGHYKTDEFSEYLIKPTLAPQPFYVECYMKDIGGATVIMMNSKWSPFLDRTLNWENYTEGFGTPIANHWIGLHNMNYITNSRPQHLFVEVISGLDWEARWRKYENFKVEDESTNYRMTYSGSFPWTQTEVGADPDWSKVIASTPLGDSMIGLNGSAFSTFDRDNDLDVGRNCAREYQGGWWYNACADCNPNSPIDEVFWKYDFINYEIAYIEMLLKAT</sequence>
<dbReference type="SMART" id="SM00186">
    <property type="entry name" value="FBG"/>
    <property type="match status" value="1"/>
</dbReference>
<dbReference type="InterPro" id="IPR003609">
    <property type="entry name" value="Pan_app"/>
</dbReference>
<comment type="caution">
    <text evidence="4">The sequence shown here is derived from an EMBL/GenBank/DDBJ whole genome shotgun (WGS) entry which is preliminary data.</text>
</comment>
<dbReference type="Pfam" id="PF00024">
    <property type="entry name" value="PAN_1"/>
    <property type="match status" value="1"/>
</dbReference>
<dbReference type="Gene3D" id="3.90.215.10">
    <property type="entry name" value="Gamma Fibrinogen, chain A, domain 1"/>
    <property type="match status" value="1"/>
</dbReference>
<protein>
    <recommendedName>
        <fullName evidence="6">Fibrinogen C-terminal domain-containing protein</fullName>
    </recommendedName>
</protein>
<evidence type="ECO:0000259" key="3">
    <source>
        <dbReference type="PROSITE" id="PS51406"/>
    </source>
</evidence>
<dbReference type="PANTHER" id="PTHR19143">
    <property type="entry name" value="FIBRINOGEN/TENASCIN/ANGIOPOEITIN"/>
    <property type="match status" value="1"/>
</dbReference>
<dbReference type="EMBL" id="JAZGQO010000012">
    <property type="protein sequence ID" value="KAK6172052.1"/>
    <property type="molecule type" value="Genomic_DNA"/>
</dbReference>
<dbReference type="InterPro" id="IPR014716">
    <property type="entry name" value="Fibrinogen_a/b/g_C_1"/>
</dbReference>
<reference evidence="4 5" key="1">
    <citation type="submission" date="2024-01" db="EMBL/GenBank/DDBJ databases">
        <title>The genome of the rayed Mediterranean limpet Patella caerulea (Linnaeus, 1758).</title>
        <authorList>
            <person name="Anh-Thu Weber A."/>
            <person name="Halstead-Nussloch G."/>
        </authorList>
    </citation>
    <scope>NUCLEOTIDE SEQUENCE [LARGE SCALE GENOMIC DNA]</scope>
    <source>
        <strain evidence="4">AATW-2023a</strain>
        <tissue evidence="4">Whole specimen</tissue>
    </source>
</reference>
<dbReference type="Proteomes" id="UP001347796">
    <property type="component" value="Unassembled WGS sequence"/>
</dbReference>
<keyword evidence="5" id="KW-1185">Reference proteome</keyword>
<dbReference type="PROSITE" id="PS50948">
    <property type="entry name" value="PAN"/>
    <property type="match status" value="1"/>
</dbReference>
<dbReference type="PROSITE" id="PS00022">
    <property type="entry name" value="EGF_1"/>
    <property type="match status" value="1"/>
</dbReference>
<feature type="chain" id="PRO_5042851058" description="Fibrinogen C-terminal domain-containing protein" evidence="1">
    <location>
        <begin position="19"/>
        <end position="354"/>
    </location>
</feature>
<accession>A0AAN8J7L4</accession>
<organism evidence="4 5">
    <name type="scientific">Patella caerulea</name>
    <name type="common">Rayed Mediterranean limpet</name>
    <dbReference type="NCBI Taxonomy" id="87958"/>
    <lineage>
        <taxon>Eukaryota</taxon>
        <taxon>Metazoa</taxon>
        <taxon>Spiralia</taxon>
        <taxon>Lophotrochozoa</taxon>
        <taxon>Mollusca</taxon>
        <taxon>Gastropoda</taxon>
        <taxon>Patellogastropoda</taxon>
        <taxon>Patelloidea</taxon>
        <taxon>Patellidae</taxon>
        <taxon>Patella</taxon>
    </lineage>
</organism>
<dbReference type="InterPro" id="IPR050373">
    <property type="entry name" value="Fibrinogen_C-term_domain"/>
</dbReference>
<dbReference type="SUPFAM" id="SSF56496">
    <property type="entry name" value="Fibrinogen C-terminal domain-like"/>
    <property type="match status" value="1"/>
</dbReference>
<keyword evidence="1" id="KW-0732">Signal</keyword>
<dbReference type="PROSITE" id="PS01186">
    <property type="entry name" value="EGF_2"/>
    <property type="match status" value="1"/>
</dbReference>
<dbReference type="PROSITE" id="PS51406">
    <property type="entry name" value="FIBRINOGEN_C_2"/>
    <property type="match status" value="1"/>
</dbReference>
<gene>
    <name evidence="4" type="ORF">SNE40_018016</name>
</gene>
<feature type="signal peptide" evidence="1">
    <location>
        <begin position="1"/>
        <end position="18"/>
    </location>
</feature>
<feature type="domain" description="Apple" evidence="2">
    <location>
        <begin position="28"/>
        <end position="100"/>
    </location>
</feature>
<dbReference type="Pfam" id="PF00147">
    <property type="entry name" value="Fibrinogen_C"/>
    <property type="match status" value="1"/>
</dbReference>
<name>A0AAN8J7L4_PATCE</name>
<proteinExistence type="predicted"/>
<dbReference type="GO" id="GO:0005615">
    <property type="term" value="C:extracellular space"/>
    <property type="evidence" value="ECO:0007669"/>
    <property type="project" value="TreeGrafter"/>
</dbReference>
<evidence type="ECO:0000256" key="1">
    <source>
        <dbReference type="SAM" id="SignalP"/>
    </source>
</evidence>
<feature type="domain" description="Fibrinogen C-terminal" evidence="3">
    <location>
        <begin position="122"/>
        <end position="354"/>
    </location>
</feature>
<evidence type="ECO:0000313" key="5">
    <source>
        <dbReference type="Proteomes" id="UP001347796"/>
    </source>
</evidence>
<evidence type="ECO:0000313" key="4">
    <source>
        <dbReference type="EMBL" id="KAK6172052.1"/>
    </source>
</evidence>